<dbReference type="GO" id="GO:0016020">
    <property type="term" value="C:membrane"/>
    <property type="evidence" value="ECO:0007669"/>
    <property type="project" value="UniProtKB-SubCell"/>
</dbReference>
<feature type="domain" description="Protein root UVB sensitive/RUS" evidence="6">
    <location>
        <begin position="49"/>
        <end position="243"/>
    </location>
</feature>
<reference evidence="7" key="1">
    <citation type="submission" date="2016-03" db="EMBL/GenBank/DDBJ databases">
        <title>Mechanisms controlling the formation of the plant cell surface in tip-growing cells are functionally conserved among land plants.</title>
        <authorList>
            <person name="Honkanen S."/>
            <person name="Jones V.A."/>
            <person name="Morieri G."/>
            <person name="Champion C."/>
            <person name="Hetherington A.J."/>
            <person name="Kelly S."/>
            <person name="Saint-Marcoux D."/>
            <person name="Proust H."/>
            <person name="Prescott H."/>
            <person name="Dolan L."/>
        </authorList>
    </citation>
    <scope>NUCLEOTIDE SEQUENCE [LARGE SCALE GENOMIC DNA]</scope>
    <source>
        <tissue evidence="7">Whole gametophyte</tissue>
    </source>
</reference>
<dbReference type="AlphaFoldDB" id="A0A176WS19"/>
<evidence type="ECO:0000259" key="6">
    <source>
        <dbReference type="Pfam" id="PF04884"/>
    </source>
</evidence>
<dbReference type="Proteomes" id="UP000077202">
    <property type="component" value="Unassembled WGS sequence"/>
</dbReference>
<keyword evidence="3" id="KW-0812">Transmembrane</keyword>
<dbReference type="Pfam" id="PF04884">
    <property type="entry name" value="UVB_sens_prot"/>
    <property type="match status" value="1"/>
</dbReference>
<dbReference type="InterPro" id="IPR054549">
    <property type="entry name" value="UVB_sens_RUS_dom"/>
</dbReference>
<gene>
    <name evidence="7" type="ORF">AXG93_3546s1010</name>
</gene>
<comment type="subcellular location">
    <subcellularLocation>
        <location evidence="1">Membrane</location>
    </subcellularLocation>
</comment>
<keyword evidence="5" id="KW-0472">Membrane</keyword>
<evidence type="ECO:0000256" key="2">
    <source>
        <dbReference type="ARBA" id="ARBA00007558"/>
    </source>
</evidence>
<accession>A0A176WS19</accession>
<comment type="caution">
    <text evidence="7">The sequence shown here is derived from an EMBL/GenBank/DDBJ whole genome shotgun (WGS) entry which is preliminary data.</text>
</comment>
<dbReference type="EMBL" id="LVLJ01000183">
    <property type="protein sequence ID" value="OAE35343.1"/>
    <property type="molecule type" value="Genomic_DNA"/>
</dbReference>
<evidence type="ECO:0000313" key="8">
    <source>
        <dbReference type="Proteomes" id="UP000077202"/>
    </source>
</evidence>
<keyword evidence="4" id="KW-1133">Transmembrane helix</keyword>
<sequence>MGDVVLTELNVGAVQPICTADLVRNSEEDGGGLKFRFHRGGKGTAPGSFKSLKSAFLPEGYPNSVSADYLQFQIWDTLQALLGAIGVGETKATVVGATFQWFLRDFTGMLGGILFTLIQGSNLDSNAKQWRLAADLLNDMGMLMDLLSPLFPGSFLPILCIGSIARSITGVASGATRAALTQHFALRQNAADVSAKEGSQETAATMVGMLFGMAVARITAGNDVAMWTSFLALTFFHMYDTYMVAIDGTTIHIILHQNATAEDCLRGYVHALYLRAVLERSENVGFVGSTDAAEIESLTWMTTTYKLFLKLVQTSGWVTNRVYISPGEWRADWPRETSKSSS</sequence>
<dbReference type="PANTHER" id="PTHR12770:SF31">
    <property type="entry name" value="RUS FAMILY MEMBER 1"/>
    <property type="match status" value="1"/>
</dbReference>
<name>A0A176WS19_MARPO</name>
<protein>
    <recommendedName>
        <fullName evidence="6">Protein root UVB sensitive/RUS domain-containing protein</fullName>
    </recommendedName>
</protein>
<keyword evidence="8" id="KW-1185">Reference proteome</keyword>
<dbReference type="InterPro" id="IPR006968">
    <property type="entry name" value="RUS_fam"/>
</dbReference>
<proteinExistence type="inferred from homology"/>
<comment type="similarity">
    <text evidence="2">Belongs to the RUS1 family.</text>
</comment>
<organism evidence="7 8">
    <name type="scientific">Marchantia polymorpha subsp. ruderalis</name>
    <dbReference type="NCBI Taxonomy" id="1480154"/>
    <lineage>
        <taxon>Eukaryota</taxon>
        <taxon>Viridiplantae</taxon>
        <taxon>Streptophyta</taxon>
        <taxon>Embryophyta</taxon>
        <taxon>Marchantiophyta</taxon>
        <taxon>Marchantiopsida</taxon>
        <taxon>Marchantiidae</taxon>
        <taxon>Marchantiales</taxon>
        <taxon>Marchantiaceae</taxon>
        <taxon>Marchantia</taxon>
    </lineage>
</organism>
<evidence type="ECO:0000256" key="3">
    <source>
        <dbReference type="ARBA" id="ARBA00022692"/>
    </source>
</evidence>
<evidence type="ECO:0000256" key="4">
    <source>
        <dbReference type="ARBA" id="ARBA00022989"/>
    </source>
</evidence>
<evidence type="ECO:0000256" key="5">
    <source>
        <dbReference type="ARBA" id="ARBA00023136"/>
    </source>
</evidence>
<evidence type="ECO:0000313" key="7">
    <source>
        <dbReference type="EMBL" id="OAE35343.1"/>
    </source>
</evidence>
<dbReference type="PANTHER" id="PTHR12770">
    <property type="entry name" value="RUS1 FAMILY PROTEIN C16ORF58"/>
    <property type="match status" value="1"/>
</dbReference>
<evidence type="ECO:0000256" key="1">
    <source>
        <dbReference type="ARBA" id="ARBA00004370"/>
    </source>
</evidence>